<name>A0AAD9A6N4_9PEZI</name>
<keyword evidence="3" id="KW-1185">Reference proteome</keyword>
<evidence type="ECO:0000313" key="2">
    <source>
        <dbReference type="EMBL" id="KAK1841072.1"/>
    </source>
</evidence>
<gene>
    <name evidence="2" type="ORF">CCHR01_16305</name>
</gene>
<accession>A0AAD9A6N4</accession>
<sequence length="282" mass="31831">MRRYPSKSSCCLLSRVVYIPRSPRNERSTTSRSQPVGGDARQATPSPRRTPKGTKNESTGREEAWACSLRGKGAGVPVVESERLRNFMPQGGINQWQPQAGEVCGFRSRSRARGLPAGRGRPKYTTEKSSCDLERTWAWEIAAAGVGRHKRGSWMVLPYRFREEVTFFWYVAEGRKKRAASMLTRASLIDYDLSVEQLAVVRSGWRRRQSGADVMAGHCCQRFCRRSSLCLGETKTTMTGRPTSGKGELRATVMEQDSVARWKDSMQLGRLCRRFFVHRLGS</sequence>
<organism evidence="2 3">
    <name type="scientific">Colletotrichum chrysophilum</name>
    <dbReference type="NCBI Taxonomy" id="1836956"/>
    <lineage>
        <taxon>Eukaryota</taxon>
        <taxon>Fungi</taxon>
        <taxon>Dikarya</taxon>
        <taxon>Ascomycota</taxon>
        <taxon>Pezizomycotina</taxon>
        <taxon>Sordariomycetes</taxon>
        <taxon>Hypocreomycetidae</taxon>
        <taxon>Glomerellales</taxon>
        <taxon>Glomerellaceae</taxon>
        <taxon>Colletotrichum</taxon>
        <taxon>Colletotrichum gloeosporioides species complex</taxon>
    </lineage>
</organism>
<dbReference type="AlphaFoldDB" id="A0AAD9A6N4"/>
<feature type="region of interest" description="Disordered" evidence="1">
    <location>
        <begin position="21"/>
        <end position="63"/>
    </location>
</feature>
<protein>
    <submittedName>
        <fullName evidence="2">Uncharacterized protein</fullName>
    </submittedName>
</protein>
<dbReference type="EMBL" id="JAQOWY010000509">
    <property type="protein sequence ID" value="KAK1841072.1"/>
    <property type="molecule type" value="Genomic_DNA"/>
</dbReference>
<dbReference type="Proteomes" id="UP001243330">
    <property type="component" value="Unassembled WGS sequence"/>
</dbReference>
<comment type="caution">
    <text evidence="2">The sequence shown here is derived from an EMBL/GenBank/DDBJ whole genome shotgun (WGS) entry which is preliminary data.</text>
</comment>
<proteinExistence type="predicted"/>
<evidence type="ECO:0000313" key="3">
    <source>
        <dbReference type="Proteomes" id="UP001243330"/>
    </source>
</evidence>
<feature type="compositionally biased region" description="Basic and acidic residues" evidence="1">
    <location>
        <begin position="54"/>
        <end position="63"/>
    </location>
</feature>
<reference evidence="2" key="1">
    <citation type="submission" date="2023-01" db="EMBL/GenBank/DDBJ databases">
        <title>Colletotrichum chrysophilum M932 genome sequence.</title>
        <authorList>
            <person name="Baroncelli R."/>
        </authorList>
    </citation>
    <scope>NUCLEOTIDE SEQUENCE</scope>
    <source>
        <strain evidence="2">M932</strain>
    </source>
</reference>
<evidence type="ECO:0000256" key="1">
    <source>
        <dbReference type="SAM" id="MobiDB-lite"/>
    </source>
</evidence>